<gene>
    <name evidence="1" type="ORF">CROQUDRAFT_39797</name>
</gene>
<reference evidence="1" key="1">
    <citation type="submission" date="2013-11" db="EMBL/GenBank/DDBJ databases">
        <title>Genome sequence of the fusiform rust pathogen reveals effectors for host alternation and coevolution with pine.</title>
        <authorList>
            <consortium name="DOE Joint Genome Institute"/>
            <person name="Smith K."/>
            <person name="Pendleton A."/>
            <person name="Kubisiak T."/>
            <person name="Anderson C."/>
            <person name="Salamov A."/>
            <person name="Aerts A."/>
            <person name="Riley R."/>
            <person name="Clum A."/>
            <person name="Lindquist E."/>
            <person name="Ence D."/>
            <person name="Campbell M."/>
            <person name="Kronenberg Z."/>
            <person name="Feau N."/>
            <person name="Dhillon B."/>
            <person name="Hamelin R."/>
            <person name="Burleigh J."/>
            <person name="Smith J."/>
            <person name="Yandell M."/>
            <person name="Nelson C."/>
            <person name="Grigoriev I."/>
            <person name="Davis J."/>
        </authorList>
    </citation>
    <scope>NUCLEOTIDE SEQUENCE</scope>
    <source>
        <strain evidence="1">G11</strain>
    </source>
</reference>
<accession>A0A9P6NU57</accession>
<dbReference type="Proteomes" id="UP000886653">
    <property type="component" value="Unassembled WGS sequence"/>
</dbReference>
<evidence type="ECO:0000313" key="1">
    <source>
        <dbReference type="EMBL" id="KAG0149540.1"/>
    </source>
</evidence>
<organism evidence="1 2">
    <name type="scientific">Cronartium quercuum f. sp. fusiforme G11</name>
    <dbReference type="NCBI Taxonomy" id="708437"/>
    <lineage>
        <taxon>Eukaryota</taxon>
        <taxon>Fungi</taxon>
        <taxon>Dikarya</taxon>
        <taxon>Basidiomycota</taxon>
        <taxon>Pucciniomycotina</taxon>
        <taxon>Pucciniomycetes</taxon>
        <taxon>Pucciniales</taxon>
        <taxon>Coleosporiaceae</taxon>
        <taxon>Cronartium</taxon>
    </lineage>
</organism>
<protein>
    <submittedName>
        <fullName evidence="1">Uncharacterized protein</fullName>
    </submittedName>
</protein>
<name>A0A9P6NU57_9BASI</name>
<dbReference type="OrthoDB" id="9995306at2759"/>
<proteinExistence type="predicted"/>
<dbReference type="AlphaFoldDB" id="A0A9P6NU57"/>
<comment type="caution">
    <text evidence="1">The sequence shown here is derived from an EMBL/GenBank/DDBJ whole genome shotgun (WGS) entry which is preliminary data.</text>
</comment>
<sequence>LSMTVVNVLHSDLIKSFNKSASSSSTTDQHIMTQEEQEDTYLFHNLSSHSHVILKTRNLGLQGAGELAVLRGPALLSDYNLPVTLSPELITQYRIQDNTVTYQTKGLDKGFL</sequence>
<keyword evidence="2" id="KW-1185">Reference proteome</keyword>
<evidence type="ECO:0000313" key="2">
    <source>
        <dbReference type="Proteomes" id="UP000886653"/>
    </source>
</evidence>
<dbReference type="EMBL" id="MU167227">
    <property type="protein sequence ID" value="KAG0149540.1"/>
    <property type="molecule type" value="Genomic_DNA"/>
</dbReference>
<feature type="non-terminal residue" evidence="1">
    <location>
        <position position="1"/>
    </location>
</feature>